<name>A0A381RUW7_9ZZZZ</name>
<feature type="domain" description="Aspartate/glutamate/uridylate kinase" evidence="5">
    <location>
        <begin position="6"/>
        <end position="74"/>
    </location>
</feature>
<dbReference type="GO" id="GO:0008804">
    <property type="term" value="F:carbamate kinase activity"/>
    <property type="evidence" value="ECO:0007669"/>
    <property type="project" value="InterPro"/>
</dbReference>
<keyword evidence="3" id="KW-0418">Kinase</keyword>
<evidence type="ECO:0000259" key="5">
    <source>
        <dbReference type="Pfam" id="PF00696"/>
    </source>
</evidence>
<dbReference type="EMBL" id="UINC01002264">
    <property type="protein sequence ID" value="SUZ94768.1"/>
    <property type="molecule type" value="Genomic_DNA"/>
</dbReference>
<dbReference type="Pfam" id="PF00696">
    <property type="entry name" value="AA_kinase"/>
    <property type="match status" value="1"/>
</dbReference>
<dbReference type="Gene3D" id="3.40.1160.10">
    <property type="entry name" value="Acetylglutamate kinase-like"/>
    <property type="match status" value="1"/>
</dbReference>
<protein>
    <recommendedName>
        <fullName evidence="5">Aspartate/glutamate/uridylate kinase domain-containing protein</fullName>
    </recommendedName>
</protein>
<dbReference type="InterPro" id="IPR003964">
    <property type="entry name" value="Carb_kinase"/>
</dbReference>
<organism evidence="6">
    <name type="scientific">marine metagenome</name>
    <dbReference type="NCBI Taxonomy" id="408172"/>
    <lineage>
        <taxon>unclassified sequences</taxon>
        <taxon>metagenomes</taxon>
        <taxon>ecological metagenomes</taxon>
    </lineage>
</organism>
<accession>A0A381RUW7</accession>
<dbReference type="AlphaFoldDB" id="A0A381RUW7"/>
<evidence type="ECO:0000313" key="6">
    <source>
        <dbReference type="EMBL" id="SUZ94768.1"/>
    </source>
</evidence>
<feature type="region of interest" description="Disordered" evidence="4">
    <location>
        <begin position="68"/>
        <end position="97"/>
    </location>
</feature>
<gene>
    <name evidence="6" type="ORF">METZ01_LOCUS47622</name>
</gene>
<reference evidence="6" key="1">
    <citation type="submission" date="2018-05" db="EMBL/GenBank/DDBJ databases">
        <authorList>
            <person name="Lanie J.A."/>
            <person name="Ng W.-L."/>
            <person name="Kazmierczak K.M."/>
            <person name="Andrzejewski T.M."/>
            <person name="Davidsen T.M."/>
            <person name="Wayne K.J."/>
            <person name="Tettelin H."/>
            <person name="Glass J.I."/>
            <person name="Rusch D."/>
            <person name="Podicherti R."/>
            <person name="Tsui H.-C.T."/>
            <person name="Winkler M.E."/>
        </authorList>
    </citation>
    <scope>NUCLEOTIDE SEQUENCE</scope>
</reference>
<dbReference type="SUPFAM" id="SSF53633">
    <property type="entry name" value="Carbamate kinase-like"/>
    <property type="match status" value="1"/>
</dbReference>
<evidence type="ECO:0000256" key="1">
    <source>
        <dbReference type="ARBA" id="ARBA00011066"/>
    </source>
</evidence>
<evidence type="ECO:0000256" key="3">
    <source>
        <dbReference type="ARBA" id="ARBA00022777"/>
    </source>
</evidence>
<evidence type="ECO:0000256" key="2">
    <source>
        <dbReference type="ARBA" id="ARBA00022679"/>
    </source>
</evidence>
<sequence>MSDSAKTIVIALGGNAILAEDDSGDVVQQMSNMELACRQLAPLIRSGNRVVITHGNGPQVDNLLIQQGNSAPEIPQQPLDKWESQPTTSWRWSTSRA</sequence>
<keyword evidence="2" id="KW-0808">Transferase</keyword>
<dbReference type="GO" id="GO:0019546">
    <property type="term" value="P:L-arginine deiminase pathway"/>
    <property type="evidence" value="ECO:0007669"/>
    <property type="project" value="TreeGrafter"/>
</dbReference>
<dbReference type="PANTHER" id="PTHR30409:SF1">
    <property type="entry name" value="CARBAMATE KINASE-RELATED"/>
    <property type="match status" value="1"/>
</dbReference>
<evidence type="ECO:0000256" key="4">
    <source>
        <dbReference type="SAM" id="MobiDB-lite"/>
    </source>
</evidence>
<dbReference type="GO" id="GO:0005829">
    <property type="term" value="C:cytosol"/>
    <property type="evidence" value="ECO:0007669"/>
    <property type="project" value="TreeGrafter"/>
</dbReference>
<dbReference type="InterPro" id="IPR036393">
    <property type="entry name" value="AceGlu_kinase-like_sf"/>
</dbReference>
<proteinExistence type="inferred from homology"/>
<dbReference type="InterPro" id="IPR001048">
    <property type="entry name" value="Asp/Glu/Uridylate_kinase"/>
</dbReference>
<dbReference type="PANTHER" id="PTHR30409">
    <property type="entry name" value="CARBAMATE KINASE"/>
    <property type="match status" value="1"/>
</dbReference>
<feature type="compositionally biased region" description="Polar residues" evidence="4">
    <location>
        <begin position="84"/>
        <end position="97"/>
    </location>
</feature>
<comment type="similarity">
    <text evidence="1">Belongs to the carbamate kinase family.</text>
</comment>